<protein>
    <recommendedName>
        <fullName evidence="2">Glyoxylate reductase/hydroxypyruvate reductase</fullName>
    </recommendedName>
</protein>
<dbReference type="GO" id="GO:0005829">
    <property type="term" value="C:cytosol"/>
    <property type="evidence" value="ECO:0007669"/>
    <property type="project" value="TreeGrafter"/>
</dbReference>
<feature type="domain" description="D-isomer specific 2-hydroxyacid dehydrogenase NAD-binding" evidence="5">
    <location>
        <begin position="113"/>
        <end position="291"/>
    </location>
</feature>
<dbReference type="Proteomes" id="UP001152799">
    <property type="component" value="Chromosome 3"/>
</dbReference>
<dbReference type="SUPFAM" id="SSF52283">
    <property type="entry name" value="Formate/glycerate dehydrogenase catalytic domain-like"/>
    <property type="match status" value="1"/>
</dbReference>
<dbReference type="FunFam" id="3.40.50.720:FF:000026">
    <property type="entry name" value="Glyoxylate/hydroxypyruvate reductase B"/>
    <property type="match status" value="1"/>
</dbReference>
<dbReference type="Pfam" id="PF00389">
    <property type="entry name" value="2-Hacid_dh"/>
    <property type="match status" value="1"/>
</dbReference>
<dbReference type="InterPro" id="IPR006140">
    <property type="entry name" value="D-isomer_DH_NAD-bd"/>
</dbReference>
<evidence type="ECO:0000259" key="4">
    <source>
        <dbReference type="Pfam" id="PF00389"/>
    </source>
</evidence>
<reference evidence="6" key="1">
    <citation type="submission" date="2022-01" db="EMBL/GenBank/DDBJ databases">
        <authorList>
            <person name="King R."/>
        </authorList>
    </citation>
    <scope>NUCLEOTIDE SEQUENCE</scope>
</reference>
<keyword evidence="1 3" id="KW-0560">Oxidoreductase</keyword>
<organism evidence="6 7">
    <name type="scientific">Ceutorhynchus assimilis</name>
    <name type="common">cabbage seed weevil</name>
    <dbReference type="NCBI Taxonomy" id="467358"/>
    <lineage>
        <taxon>Eukaryota</taxon>
        <taxon>Metazoa</taxon>
        <taxon>Ecdysozoa</taxon>
        <taxon>Arthropoda</taxon>
        <taxon>Hexapoda</taxon>
        <taxon>Insecta</taxon>
        <taxon>Pterygota</taxon>
        <taxon>Neoptera</taxon>
        <taxon>Endopterygota</taxon>
        <taxon>Coleoptera</taxon>
        <taxon>Polyphaga</taxon>
        <taxon>Cucujiformia</taxon>
        <taxon>Curculionidae</taxon>
        <taxon>Ceutorhynchinae</taxon>
        <taxon>Ceutorhynchus</taxon>
    </lineage>
</organism>
<evidence type="ECO:0000313" key="6">
    <source>
        <dbReference type="EMBL" id="CAG9766344.1"/>
    </source>
</evidence>
<evidence type="ECO:0000256" key="1">
    <source>
        <dbReference type="ARBA" id="ARBA00023002"/>
    </source>
</evidence>
<evidence type="ECO:0000259" key="5">
    <source>
        <dbReference type="Pfam" id="PF02826"/>
    </source>
</evidence>
<dbReference type="Gene3D" id="3.40.50.720">
    <property type="entry name" value="NAD(P)-binding Rossmann-like Domain"/>
    <property type="match status" value="2"/>
</dbReference>
<evidence type="ECO:0000256" key="2">
    <source>
        <dbReference type="ARBA" id="ARBA00073306"/>
    </source>
</evidence>
<dbReference type="GO" id="GO:0051287">
    <property type="term" value="F:NAD binding"/>
    <property type="evidence" value="ECO:0007669"/>
    <property type="project" value="InterPro"/>
</dbReference>
<sequence>MGRFKVLIANPLVPRIANELLSQTCDVVTASSYDRASILKDLKATNGIDGLFWATKNLVDKEILDAAGPKLKVVSTMSAGYDQIVTEELKARGIKLSNTPGLVNDSVADIAMLLALTASKRFTEGRRHIEQGTWINYFNSHWMLGQDIRGSTIGIIGLGGIGQTIAKRLIGFDVAKILYTGNREKAEGKKIGAEFVNLDKLTKESDFIFLAAPLTNDTHHMCNTDFFGKMKKTGILVNVSRGLLVDQQALIKALKEGQIFAAGLDVMYPEPLNTDSELLNLPNVVLTPHLGSATKNTRDAMAELTARNILRALAGEELLTPVEL</sequence>
<dbReference type="InterPro" id="IPR029753">
    <property type="entry name" value="D-isomer_DH_CS"/>
</dbReference>
<dbReference type="PANTHER" id="PTHR10996:SF119">
    <property type="entry name" value="FI03731P-RELATED"/>
    <property type="match status" value="1"/>
</dbReference>
<dbReference type="EMBL" id="OU892279">
    <property type="protein sequence ID" value="CAG9766344.1"/>
    <property type="molecule type" value="Genomic_DNA"/>
</dbReference>
<feature type="domain" description="D-isomer specific 2-hydroxyacid dehydrogenase catalytic" evidence="4">
    <location>
        <begin position="6"/>
        <end position="322"/>
    </location>
</feature>
<evidence type="ECO:0000313" key="7">
    <source>
        <dbReference type="Proteomes" id="UP001152799"/>
    </source>
</evidence>
<dbReference type="PANTHER" id="PTHR10996">
    <property type="entry name" value="2-HYDROXYACID DEHYDROGENASE-RELATED"/>
    <property type="match status" value="1"/>
</dbReference>
<name>A0A9N9MQ51_9CUCU</name>
<evidence type="ECO:0000256" key="3">
    <source>
        <dbReference type="RuleBase" id="RU003719"/>
    </source>
</evidence>
<proteinExistence type="inferred from homology"/>
<dbReference type="SUPFAM" id="SSF51735">
    <property type="entry name" value="NAD(P)-binding Rossmann-fold domains"/>
    <property type="match status" value="1"/>
</dbReference>
<dbReference type="GO" id="GO:0008465">
    <property type="term" value="F:hydroxypyruvate reductase (NADH) activity"/>
    <property type="evidence" value="ECO:0007669"/>
    <property type="project" value="TreeGrafter"/>
</dbReference>
<dbReference type="InterPro" id="IPR006139">
    <property type="entry name" value="D-isomer_2_OHA_DH_cat_dom"/>
</dbReference>
<dbReference type="CDD" id="cd05301">
    <property type="entry name" value="GDH"/>
    <property type="match status" value="1"/>
</dbReference>
<dbReference type="InterPro" id="IPR036291">
    <property type="entry name" value="NAD(P)-bd_dom_sf"/>
</dbReference>
<dbReference type="PROSITE" id="PS00671">
    <property type="entry name" value="D_2_HYDROXYACID_DH_3"/>
    <property type="match status" value="1"/>
</dbReference>
<dbReference type="GO" id="GO:0030267">
    <property type="term" value="F:glyoxylate reductase (NADPH) activity"/>
    <property type="evidence" value="ECO:0007669"/>
    <property type="project" value="TreeGrafter"/>
</dbReference>
<keyword evidence="7" id="KW-1185">Reference proteome</keyword>
<dbReference type="AlphaFoldDB" id="A0A9N9MQ51"/>
<gene>
    <name evidence="6" type="ORF">CEUTPL_LOCUS6929</name>
</gene>
<accession>A0A9N9MQ51</accession>
<comment type="similarity">
    <text evidence="3">Belongs to the D-isomer specific 2-hydroxyacid dehydrogenase family.</text>
</comment>
<dbReference type="OrthoDB" id="298012at2759"/>
<dbReference type="InterPro" id="IPR050223">
    <property type="entry name" value="D-isomer_2-hydroxyacid_DH"/>
</dbReference>
<dbReference type="Pfam" id="PF02826">
    <property type="entry name" value="2-Hacid_dh_C"/>
    <property type="match status" value="1"/>
</dbReference>